<proteinExistence type="predicted"/>
<keyword evidence="2" id="KW-1185">Reference proteome</keyword>
<sequence>MSVPETVSEAPVNNTPFVLEGIVRLRCLQVTYNRTRMIVGPHILYTRNESLYADALIVSREGMLPREPKIATFKVDGLREVSVLDRAFEISPLFDAELEKYAGVTLMMVEPQA</sequence>
<accession>A0A2U0SII2</accession>
<protein>
    <recommendedName>
        <fullName evidence="3">WYL domain-containing protein</fullName>
    </recommendedName>
</protein>
<evidence type="ECO:0008006" key="3">
    <source>
        <dbReference type="Google" id="ProtNLM"/>
    </source>
</evidence>
<name>A0A2U0SII2_9SPHN</name>
<reference evidence="1 2" key="1">
    <citation type="submission" date="2018-05" db="EMBL/GenBank/DDBJ databases">
        <title>Description of Sphingomonas pokkalii sp nov, isolated from the rhizosphere of saline tolerant pokkali rice and its draft genome analysis.</title>
        <authorList>
            <person name="Menon R."/>
            <person name="Kumari S."/>
            <person name="Rameshkumar N."/>
        </authorList>
    </citation>
    <scope>NUCLEOTIDE SEQUENCE [LARGE SCALE GENOMIC DNA]</scope>
    <source>
        <strain evidence="1 2">L3B27</strain>
    </source>
</reference>
<organism evidence="1 2">
    <name type="scientific">Sphingomonas pokkalii</name>
    <dbReference type="NCBI Taxonomy" id="2175090"/>
    <lineage>
        <taxon>Bacteria</taxon>
        <taxon>Pseudomonadati</taxon>
        <taxon>Pseudomonadota</taxon>
        <taxon>Alphaproteobacteria</taxon>
        <taxon>Sphingomonadales</taxon>
        <taxon>Sphingomonadaceae</taxon>
        <taxon>Sphingomonas</taxon>
    </lineage>
</organism>
<dbReference type="AlphaFoldDB" id="A0A2U0SII2"/>
<dbReference type="EMBL" id="QENQ01000001">
    <property type="protein sequence ID" value="PVX31164.1"/>
    <property type="molecule type" value="Genomic_DNA"/>
</dbReference>
<comment type="caution">
    <text evidence="1">The sequence shown here is derived from an EMBL/GenBank/DDBJ whole genome shotgun (WGS) entry which is preliminary data.</text>
</comment>
<gene>
    <name evidence="1" type="ORF">DD559_18970</name>
</gene>
<dbReference type="RefSeq" id="WP_116470552.1">
    <property type="nucleotide sequence ID" value="NZ_QENQ01000001.1"/>
</dbReference>
<dbReference type="OrthoDB" id="7428487at2"/>
<dbReference type="Proteomes" id="UP000245890">
    <property type="component" value="Unassembled WGS sequence"/>
</dbReference>
<evidence type="ECO:0000313" key="2">
    <source>
        <dbReference type="Proteomes" id="UP000245890"/>
    </source>
</evidence>
<evidence type="ECO:0000313" key="1">
    <source>
        <dbReference type="EMBL" id="PVX31164.1"/>
    </source>
</evidence>